<evidence type="ECO:0000313" key="3">
    <source>
        <dbReference type="Proteomes" id="UP000683551"/>
    </source>
</evidence>
<keyword evidence="2" id="KW-0378">Hydrolase</keyword>
<dbReference type="EMBL" id="CP071137">
    <property type="protein sequence ID" value="QWY77702.1"/>
    <property type="molecule type" value="Genomic_DNA"/>
</dbReference>
<dbReference type="Pfam" id="PF14279">
    <property type="entry name" value="HNH_5"/>
    <property type="match status" value="1"/>
</dbReference>
<dbReference type="PANTHER" id="PTHR33877:SF2">
    <property type="entry name" value="OS07G0170200 PROTEIN"/>
    <property type="match status" value="1"/>
</dbReference>
<dbReference type="Proteomes" id="UP000683551">
    <property type="component" value="Chromosome"/>
</dbReference>
<dbReference type="AlphaFoldDB" id="A0A9E6MWI8"/>
<dbReference type="Gene3D" id="1.10.30.50">
    <property type="match status" value="1"/>
</dbReference>
<keyword evidence="2" id="KW-0255">Endonuclease</keyword>
<feature type="domain" description="HNH nuclease" evidence="1">
    <location>
        <begin position="187"/>
        <end position="238"/>
    </location>
</feature>
<dbReference type="GO" id="GO:0004519">
    <property type="term" value="F:endonuclease activity"/>
    <property type="evidence" value="ECO:0007669"/>
    <property type="project" value="UniProtKB-KW"/>
</dbReference>
<dbReference type="SMART" id="SM00507">
    <property type="entry name" value="HNHc"/>
    <property type="match status" value="1"/>
</dbReference>
<dbReference type="PANTHER" id="PTHR33877">
    <property type="entry name" value="SLL1193 PROTEIN"/>
    <property type="match status" value="1"/>
</dbReference>
<dbReference type="InterPro" id="IPR047693">
    <property type="entry name" value="RNA-guided_IscB-like"/>
</dbReference>
<evidence type="ECO:0000313" key="2">
    <source>
        <dbReference type="EMBL" id="QWY77702.1"/>
    </source>
</evidence>
<organism evidence="2 3">
    <name type="scientific">Ferrovum myxofaciens</name>
    <dbReference type="NCBI Taxonomy" id="416213"/>
    <lineage>
        <taxon>Bacteria</taxon>
        <taxon>Pseudomonadati</taxon>
        <taxon>Pseudomonadota</taxon>
        <taxon>Betaproteobacteria</taxon>
        <taxon>Ferrovales</taxon>
        <taxon>Ferrovaceae</taxon>
        <taxon>Ferrovum</taxon>
    </lineage>
</organism>
<dbReference type="InterPro" id="IPR025938">
    <property type="entry name" value="RRXRR_dom"/>
</dbReference>
<accession>A0A9E6MWI8</accession>
<dbReference type="CDD" id="cd00085">
    <property type="entry name" value="HNHc"/>
    <property type="match status" value="1"/>
</dbReference>
<reference evidence="2" key="1">
    <citation type="submission" date="2021-02" db="EMBL/GenBank/DDBJ databases">
        <title>Comparative genomics of Ferrovum myxofaciens strains, predominant extremophile bacteria forming large biofilm stalactites in acid mine ecosystems.</title>
        <authorList>
            <person name="Burkartova K."/>
            <person name="Ridl J."/>
            <person name="Pajer P."/>
            <person name="Falteisek L."/>
        </authorList>
    </citation>
    <scope>NUCLEOTIDE SEQUENCE</scope>
    <source>
        <strain evidence="2">MI1III</strain>
    </source>
</reference>
<sequence length="445" mass="49938">MAVFVLDKTGKALMPCTEKRARLLLVRGRARVHRVVPFVIRLKDRQAVSSQFQPVKIKLDPGSRITGIAVVRETGNNGVAVLNLFELVHRGRRISEALTARRAMRRRRRGNLRYRAPRFLNRSKPQGWLAPSLQHRVDTVMSWVARLRKWVPVTSVAQELVRFDMQQMENPEISGAEYQQGTLAGYEVREYLLEKWGRKCAYCGVEHTPLNLDHIHPKAKGGSNRVSNLTLACVPCNTRKGAQPVEAFLAKQPDRLKRIQAQAKRPLKDAAAVNSTRWALFNSLKTTGLPAEVASGGQTKWNRSRLGIPKTHALDAACVGQVESVTNWQKPTLTIKATGRGSYQRTRLDAFGFPRGYLMRQKSIRGFQTGDQVKAIVPLGKKAGIHTGRVAVRKRGVFNVQTGNGLIKDISYRHCRLIQRADGYGYNLVPTSPGTTSRFHLHPRL</sequence>
<dbReference type="NCBIfam" id="NF040563">
    <property type="entry name" value="guided_IscB"/>
    <property type="match status" value="1"/>
</dbReference>
<dbReference type="RefSeq" id="WP_273145027.1">
    <property type="nucleotide sequence ID" value="NZ_CP053675.1"/>
</dbReference>
<dbReference type="Pfam" id="PF14239">
    <property type="entry name" value="RRXRR"/>
    <property type="match status" value="1"/>
</dbReference>
<dbReference type="InterPro" id="IPR003615">
    <property type="entry name" value="HNH_nuc"/>
</dbReference>
<dbReference type="InterPro" id="IPR029471">
    <property type="entry name" value="HNH_5"/>
</dbReference>
<protein>
    <submittedName>
        <fullName evidence="2">HNH endonuclease</fullName>
    </submittedName>
</protein>
<proteinExistence type="predicted"/>
<gene>
    <name evidence="2" type="ORF">JZL65_01035</name>
</gene>
<name>A0A9E6MWI8_9PROT</name>
<evidence type="ECO:0000259" key="1">
    <source>
        <dbReference type="SMART" id="SM00507"/>
    </source>
</evidence>
<keyword evidence="2" id="KW-0540">Nuclease</keyword>
<dbReference type="InterPro" id="IPR052892">
    <property type="entry name" value="NA-targeting_endonuclease"/>
</dbReference>